<feature type="domain" description="SRCR" evidence="6">
    <location>
        <begin position="44"/>
        <end position="144"/>
    </location>
</feature>
<dbReference type="FunFam" id="3.10.250.10:FF:000003">
    <property type="entry name" value="Deleted in malignant brain tumors 1"/>
    <property type="match status" value="1"/>
</dbReference>
<keyword evidence="8" id="KW-1185">Reference proteome</keyword>
<protein>
    <recommendedName>
        <fullName evidence="6">SRCR domain-containing protein</fullName>
    </recommendedName>
</protein>
<gene>
    <name evidence="7" type="ORF">HPG69_009555</name>
</gene>
<dbReference type="PANTHER" id="PTHR48071">
    <property type="entry name" value="SRCR DOMAIN-CONTAINING PROTEIN"/>
    <property type="match status" value="1"/>
</dbReference>
<keyword evidence="2" id="KW-0677">Repeat</keyword>
<evidence type="ECO:0000256" key="5">
    <source>
        <dbReference type="PROSITE-ProRule" id="PRU00196"/>
    </source>
</evidence>
<organism evidence="7 8">
    <name type="scientific">Diceros bicornis minor</name>
    <name type="common">South-central black rhinoceros</name>
    <dbReference type="NCBI Taxonomy" id="77932"/>
    <lineage>
        <taxon>Eukaryota</taxon>
        <taxon>Metazoa</taxon>
        <taxon>Chordata</taxon>
        <taxon>Craniata</taxon>
        <taxon>Vertebrata</taxon>
        <taxon>Euteleostomi</taxon>
        <taxon>Mammalia</taxon>
        <taxon>Eutheria</taxon>
        <taxon>Laurasiatheria</taxon>
        <taxon>Perissodactyla</taxon>
        <taxon>Rhinocerotidae</taxon>
        <taxon>Diceros</taxon>
    </lineage>
</organism>
<dbReference type="GO" id="GO:0004252">
    <property type="term" value="F:serine-type endopeptidase activity"/>
    <property type="evidence" value="ECO:0007669"/>
    <property type="project" value="TreeGrafter"/>
</dbReference>
<accession>A0A7J7EMG1</accession>
<feature type="non-terminal residue" evidence="7">
    <location>
        <position position="1"/>
    </location>
</feature>
<sequence length="495" mass="53437">NALIHVGQSKDSPQFVSQAYRVSSIGNCQKLVFIFVSTEHWPTLRLVNGTGRCSGRVEVFYQGAWGSVCDDGWDLKEAHVVCRQLGCGLAVSAPLGAHFGPGFGKILLDNVHCSGEESHLALCAHDTWFSHNCGHKEDAGVICSGEGSFSFLMTHRQNGLLEKMRNEPVASSCSLMASPFPPGKSDLDYFYVILLTFSSVWLIFILDERASPQLSLFLVSPGSLDGHEAGEWHREVLRPCGGSRPGHVGDRVLREDSAGRCAVCGQREPPRAVCAQGRGRAQLWAPGGCRRHLHRLGTVTSQNVAAFMPFQAFSACLLPTNILNIGNLPDLRELGPQCLSSLCLPGSWMAVRLVNGTGRCSGRLEVLVQGTWGTVCDDLWDMAEATVVCHQLQCGQAVAAPTGAHFGAGSGKIVLDDVQCAGSESHLGQCVHRGEARHNCGHLEDAGVVCAEYSITNSTRDLSVWVSFGPQVLMIHLAPLQPQSLKLSLHHTRCQ</sequence>
<keyword evidence="3 5" id="KW-1015">Disulfide bond</keyword>
<dbReference type="FunFam" id="3.10.250.10:FF:000006">
    <property type="entry name" value="neurotrypsin isoform X2"/>
    <property type="match status" value="1"/>
</dbReference>
<evidence type="ECO:0000256" key="3">
    <source>
        <dbReference type="ARBA" id="ARBA00023157"/>
    </source>
</evidence>
<evidence type="ECO:0000256" key="2">
    <source>
        <dbReference type="ARBA" id="ARBA00022737"/>
    </source>
</evidence>
<dbReference type="AlphaFoldDB" id="A0A7J7EMG1"/>
<keyword evidence="4" id="KW-0325">Glycoprotein</keyword>
<evidence type="ECO:0000259" key="6">
    <source>
        <dbReference type="PROSITE" id="PS50287"/>
    </source>
</evidence>
<keyword evidence="1" id="KW-0732">Signal</keyword>
<proteinExistence type="predicted"/>
<dbReference type="PROSITE" id="PS00420">
    <property type="entry name" value="SRCR_1"/>
    <property type="match status" value="1"/>
</dbReference>
<dbReference type="InterPro" id="IPR001190">
    <property type="entry name" value="SRCR"/>
</dbReference>
<dbReference type="Gene3D" id="3.10.250.10">
    <property type="entry name" value="SRCR-like domain"/>
    <property type="match status" value="2"/>
</dbReference>
<dbReference type="SUPFAM" id="SSF56487">
    <property type="entry name" value="SRCR-like"/>
    <property type="match status" value="2"/>
</dbReference>
<evidence type="ECO:0000313" key="7">
    <source>
        <dbReference type="EMBL" id="KAF5916897.1"/>
    </source>
</evidence>
<dbReference type="Pfam" id="PF00530">
    <property type="entry name" value="SRCR"/>
    <property type="match status" value="2"/>
</dbReference>
<dbReference type="PANTHER" id="PTHR48071:SF27">
    <property type="entry name" value="SCAVENGER RECEPTOR CYSTEINE-RICH TYPE 1 PROTEIN M130-LIKE"/>
    <property type="match status" value="1"/>
</dbReference>
<dbReference type="GO" id="GO:0031638">
    <property type="term" value="P:zymogen activation"/>
    <property type="evidence" value="ECO:0007669"/>
    <property type="project" value="TreeGrafter"/>
</dbReference>
<feature type="non-terminal residue" evidence="7">
    <location>
        <position position="495"/>
    </location>
</feature>
<feature type="disulfide bond" evidence="5">
    <location>
        <begin position="69"/>
        <end position="133"/>
    </location>
</feature>
<comment type="caution">
    <text evidence="7">The sequence shown here is derived from an EMBL/GenBank/DDBJ whole genome shotgun (WGS) entry which is preliminary data.</text>
</comment>
<evidence type="ECO:0000256" key="4">
    <source>
        <dbReference type="ARBA" id="ARBA00023180"/>
    </source>
</evidence>
<evidence type="ECO:0000313" key="8">
    <source>
        <dbReference type="Proteomes" id="UP000551758"/>
    </source>
</evidence>
<evidence type="ECO:0000256" key="1">
    <source>
        <dbReference type="ARBA" id="ARBA00022729"/>
    </source>
</evidence>
<dbReference type="InterPro" id="IPR036772">
    <property type="entry name" value="SRCR-like_dom_sf"/>
</dbReference>
<dbReference type="Proteomes" id="UP000551758">
    <property type="component" value="Unassembled WGS sequence"/>
</dbReference>
<name>A0A7J7EMG1_DICBM</name>
<reference evidence="7 8" key="1">
    <citation type="journal article" date="2020" name="Mol. Biol. Evol.">
        <title>Interspecific Gene Flow and the Evolution of Specialization in Black and White Rhinoceros.</title>
        <authorList>
            <person name="Moodley Y."/>
            <person name="Westbury M.V."/>
            <person name="Russo I.M."/>
            <person name="Gopalakrishnan S."/>
            <person name="Rakotoarivelo A."/>
            <person name="Olsen R.A."/>
            <person name="Prost S."/>
            <person name="Tunstall T."/>
            <person name="Ryder O.A."/>
            <person name="Dalen L."/>
            <person name="Bruford M.W."/>
        </authorList>
    </citation>
    <scope>NUCLEOTIDE SEQUENCE [LARGE SCALE GENOMIC DNA]</scope>
    <source>
        <strain evidence="7">SBR-YM</strain>
        <tissue evidence="7">Skin</tissue>
    </source>
</reference>
<dbReference type="EMBL" id="JACDTQ010002619">
    <property type="protein sequence ID" value="KAF5916897.1"/>
    <property type="molecule type" value="Genomic_DNA"/>
</dbReference>
<dbReference type="GO" id="GO:0005886">
    <property type="term" value="C:plasma membrane"/>
    <property type="evidence" value="ECO:0007669"/>
    <property type="project" value="TreeGrafter"/>
</dbReference>
<feature type="disulfide bond" evidence="5">
    <location>
        <begin position="420"/>
        <end position="430"/>
    </location>
</feature>
<feature type="domain" description="SRCR" evidence="6">
    <location>
        <begin position="351"/>
        <end position="451"/>
    </location>
</feature>
<dbReference type="PROSITE" id="PS50287">
    <property type="entry name" value="SRCR_2"/>
    <property type="match status" value="2"/>
</dbReference>
<feature type="disulfide bond" evidence="5">
    <location>
        <begin position="113"/>
        <end position="123"/>
    </location>
</feature>
<dbReference type="SMART" id="SM00202">
    <property type="entry name" value="SR"/>
    <property type="match status" value="2"/>
</dbReference>
<feature type="disulfide bond" evidence="5">
    <location>
        <begin position="389"/>
        <end position="450"/>
    </location>
</feature>
<dbReference type="PRINTS" id="PR00258">
    <property type="entry name" value="SPERACTRCPTR"/>
</dbReference>
<feature type="disulfide bond" evidence="5">
    <location>
        <begin position="376"/>
        <end position="440"/>
    </location>
</feature>
<feature type="disulfide bond" evidence="5">
    <location>
        <begin position="82"/>
        <end position="143"/>
    </location>
</feature>